<keyword evidence="6" id="KW-1185">Reference proteome</keyword>
<evidence type="ECO:0000256" key="2">
    <source>
        <dbReference type="PROSITE-ProRule" id="PRU00169"/>
    </source>
</evidence>
<reference evidence="5 6" key="1">
    <citation type="journal article" date="2013" name="Genome Announc.">
        <title>Draft Genome Sequence of Cesiribacter andamanensis Strain AMV16T, Isolated from a Soil Sample from a Mud Volcano in the Andaman Islands, India.</title>
        <authorList>
            <person name="Shivaji S."/>
            <person name="Ara S."/>
            <person name="Begum Z."/>
            <person name="Srinivas T.N."/>
            <person name="Singh A."/>
            <person name="Kumar Pinnaka A."/>
        </authorList>
    </citation>
    <scope>NUCLEOTIDE SEQUENCE [LARGE SCALE GENOMIC DNA]</scope>
    <source>
        <strain evidence="5 6">AMV16</strain>
    </source>
</reference>
<dbReference type="Gene3D" id="3.40.50.2300">
    <property type="match status" value="1"/>
</dbReference>
<keyword evidence="3" id="KW-0812">Transmembrane</keyword>
<dbReference type="Pfam" id="PF02397">
    <property type="entry name" value="Bac_transf"/>
    <property type="match status" value="1"/>
</dbReference>
<feature type="domain" description="Response regulatory" evidence="4">
    <location>
        <begin position="14"/>
        <end position="136"/>
    </location>
</feature>
<dbReference type="InterPro" id="IPR003362">
    <property type="entry name" value="Bact_transf"/>
</dbReference>
<name>M7N6Y8_9BACT</name>
<dbReference type="PANTHER" id="PTHR30576">
    <property type="entry name" value="COLANIC BIOSYNTHESIS UDP-GLUCOSE LIPID CARRIER TRANSFERASE"/>
    <property type="match status" value="1"/>
</dbReference>
<dbReference type="PROSITE" id="PS50110">
    <property type="entry name" value="RESPONSE_REGULATORY"/>
    <property type="match status" value="1"/>
</dbReference>
<accession>M7N6Y8</accession>
<dbReference type="eggNOG" id="COG2148">
    <property type="taxonomic scope" value="Bacteria"/>
</dbReference>
<dbReference type="Proteomes" id="UP000011910">
    <property type="component" value="Unassembled WGS sequence"/>
</dbReference>
<dbReference type="EMBL" id="AODQ01000037">
    <property type="protein sequence ID" value="EMR03042.1"/>
    <property type="molecule type" value="Genomic_DNA"/>
</dbReference>
<dbReference type="RefSeq" id="WP_009195232.1">
    <property type="nucleotide sequence ID" value="NZ_AODQ01000037.1"/>
</dbReference>
<dbReference type="InterPro" id="IPR011006">
    <property type="entry name" value="CheY-like_superfamily"/>
</dbReference>
<gene>
    <name evidence="5" type="primary">wcaJ_3</name>
    <name evidence="5" type="ORF">ADICEAN_01836</name>
</gene>
<dbReference type="GO" id="GO:0000160">
    <property type="term" value="P:phosphorelay signal transduction system"/>
    <property type="evidence" value="ECO:0007669"/>
    <property type="project" value="InterPro"/>
</dbReference>
<keyword evidence="5" id="KW-0808">Transferase</keyword>
<protein>
    <submittedName>
        <fullName evidence="5">Putative colanic biosynthesis UDP-glucose lipid carrier transferase</fullName>
    </submittedName>
</protein>
<dbReference type="SUPFAM" id="SSF52172">
    <property type="entry name" value="CheY-like"/>
    <property type="match status" value="1"/>
</dbReference>
<feature type="transmembrane region" description="Helical" evidence="3">
    <location>
        <begin position="166"/>
        <end position="187"/>
    </location>
</feature>
<sequence length="361" mass="41359">MRKINDIPAAPVYSNTIVYVGQAINQALVNQLQDEGYNCLQYTDAFKAYVYLLAEVYANAPLPYAILCQEDLKEEEAYTFIANLARCHRLRTVPSILLLDKNEGANKRKAKLAGADDFYTGPVSHEDLLERLEFLHATRDERLEQTDAQQDFPHLRISLGKRLFDILFSGILLILLSPILLVIALAIRLESPGPIFYISKRVGTGYRIFNFYKFRSMRPDADKELEKVIHLNQYQSQNGGLAFVKIDNDPRVTRLGRFLRNSSLDELPQLFNVLLGDMSIVGNRPLPLYEAEKITRDLWSKRFLAPAGITGLWQVTKRGRKEMSTEERIELDMQYADECSLWYDFKIMAQTVPALLQKESV</sequence>
<evidence type="ECO:0000256" key="1">
    <source>
        <dbReference type="ARBA" id="ARBA00006464"/>
    </source>
</evidence>
<evidence type="ECO:0000259" key="4">
    <source>
        <dbReference type="PROSITE" id="PS50110"/>
    </source>
</evidence>
<evidence type="ECO:0000313" key="5">
    <source>
        <dbReference type="EMBL" id="EMR03042.1"/>
    </source>
</evidence>
<organism evidence="5 6">
    <name type="scientific">Cesiribacter andamanensis AMV16</name>
    <dbReference type="NCBI Taxonomy" id="1279009"/>
    <lineage>
        <taxon>Bacteria</taxon>
        <taxon>Pseudomonadati</taxon>
        <taxon>Bacteroidota</taxon>
        <taxon>Cytophagia</taxon>
        <taxon>Cytophagales</taxon>
        <taxon>Cesiribacteraceae</taxon>
        <taxon>Cesiribacter</taxon>
    </lineage>
</organism>
<keyword evidence="3" id="KW-0472">Membrane</keyword>
<dbReference type="AlphaFoldDB" id="M7N6Y8"/>
<dbReference type="InterPro" id="IPR001789">
    <property type="entry name" value="Sig_transdc_resp-reg_receiver"/>
</dbReference>
<comment type="caution">
    <text evidence="2">Lacks conserved residue(s) required for the propagation of feature annotation.</text>
</comment>
<comment type="caution">
    <text evidence="5">The sequence shown here is derived from an EMBL/GenBank/DDBJ whole genome shotgun (WGS) entry which is preliminary data.</text>
</comment>
<keyword evidence="3" id="KW-1133">Transmembrane helix</keyword>
<comment type="similarity">
    <text evidence="1">Belongs to the bacterial sugar transferase family.</text>
</comment>
<dbReference type="GO" id="GO:0016780">
    <property type="term" value="F:phosphotransferase activity, for other substituted phosphate groups"/>
    <property type="evidence" value="ECO:0007669"/>
    <property type="project" value="TreeGrafter"/>
</dbReference>
<dbReference type="PATRIC" id="fig|1279009.4.peg.1865"/>
<proteinExistence type="inferred from homology"/>
<dbReference type="STRING" id="1279009.ADICEAN_01836"/>
<dbReference type="OrthoDB" id="9774190at2"/>
<dbReference type="PANTHER" id="PTHR30576:SF0">
    <property type="entry name" value="UNDECAPRENYL-PHOSPHATE N-ACETYLGALACTOSAMINYL 1-PHOSPHATE TRANSFERASE-RELATED"/>
    <property type="match status" value="1"/>
</dbReference>
<evidence type="ECO:0000256" key="3">
    <source>
        <dbReference type="SAM" id="Phobius"/>
    </source>
</evidence>
<evidence type="ECO:0000313" key="6">
    <source>
        <dbReference type="Proteomes" id="UP000011910"/>
    </source>
</evidence>